<proteinExistence type="predicted"/>
<sequence>MLRNKTDSSAINTNIPFNKLKEDSDKENLNDRKDSMKNVNISIAVKTTPPYTLHVNMGWIAGAIYMFFVCIYSTNMLPKQYIESCNGTDILPADSYKLLKEDVVYAQKEIKGINFTIRHGLSDEDPIMLNKKLEKYVAKLNDLNSTLSEQKEKRFQCYQENIEKYTAENPDYFFMIATTLYILINIFSFCYMVKFYKAAKSFYPEPSKAGEIPYSGYMNLGWIVGTIYIFIVIIHLIVNDNFPQNYLEFCNDKDIMAIDEYKMLKKDIAYIEEVNIE</sequence>
<evidence type="ECO:0000313" key="2">
    <source>
        <dbReference type="WBParaSite" id="ES5_v2.g15646.t1"/>
    </source>
</evidence>
<name>A0AC34FE41_9BILA</name>
<evidence type="ECO:0000313" key="1">
    <source>
        <dbReference type="Proteomes" id="UP000887579"/>
    </source>
</evidence>
<protein>
    <submittedName>
        <fullName evidence="2">Uncharacterized protein</fullName>
    </submittedName>
</protein>
<dbReference type="Proteomes" id="UP000887579">
    <property type="component" value="Unplaced"/>
</dbReference>
<reference evidence="2" key="1">
    <citation type="submission" date="2022-11" db="UniProtKB">
        <authorList>
            <consortium name="WormBaseParasite"/>
        </authorList>
    </citation>
    <scope>IDENTIFICATION</scope>
</reference>
<accession>A0AC34FE41</accession>
<dbReference type="WBParaSite" id="ES5_v2.g15646.t1">
    <property type="protein sequence ID" value="ES5_v2.g15646.t1"/>
    <property type="gene ID" value="ES5_v2.g15646"/>
</dbReference>
<organism evidence="1 2">
    <name type="scientific">Panagrolaimus sp. ES5</name>
    <dbReference type="NCBI Taxonomy" id="591445"/>
    <lineage>
        <taxon>Eukaryota</taxon>
        <taxon>Metazoa</taxon>
        <taxon>Ecdysozoa</taxon>
        <taxon>Nematoda</taxon>
        <taxon>Chromadorea</taxon>
        <taxon>Rhabditida</taxon>
        <taxon>Tylenchina</taxon>
        <taxon>Panagrolaimomorpha</taxon>
        <taxon>Panagrolaimoidea</taxon>
        <taxon>Panagrolaimidae</taxon>
        <taxon>Panagrolaimus</taxon>
    </lineage>
</organism>